<dbReference type="AlphaFoldDB" id="A0A0V9UNU5"/>
<reference evidence="1 2" key="2">
    <citation type="journal article" date="2016" name="Genome Announc.">
        <title>Draft Genome Sequence of a Versatile Hydrocarbon-Degrading Bacterium, Rhodococcus pyridinivorans Strain KG-16, Collected from Oil Fields in India.</title>
        <authorList>
            <person name="Aggarwal R.K."/>
            <person name="Dawar C."/>
            <person name="Phanindranath R."/>
            <person name="Mutnuri L."/>
            <person name="Dayal A.M."/>
        </authorList>
    </citation>
    <scope>NUCLEOTIDE SEQUENCE [LARGE SCALE GENOMIC DNA]</scope>
    <source>
        <strain evidence="1 2">KG-16</strain>
    </source>
</reference>
<organism evidence="1 2">
    <name type="scientific">Rhodococcus pyridinivorans KG-16</name>
    <dbReference type="NCBI Taxonomy" id="1441730"/>
    <lineage>
        <taxon>Bacteria</taxon>
        <taxon>Bacillati</taxon>
        <taxon>Actinomycetota</taxon>
        <taxon>Actinomycetes</taxon>
        <taxon>Mycobacteriales</taxon>
        <taxon>Nocardiaceae</taxon>
        <taxon>Rhodococcus</taxon>
    </lineage>
</organism>
<evidence type="ECO:0000313" key="2">
    <source>
        <dbReference type="Proteomes" id="UP000053060"/>
    </source>
</evidence>
<reference evidence="2" key="1">
    <citation type="submission" date="2015-01" db="EMBL/GenBank/DDBJ databases">
        <title>Draft genome sequence of Rhodococcus pyridinivorans strain KG-16, a hydrocarbon-degrading bacterium.</title>
        <authorList>
            <person name="Aggarwal R.K."/>
            <person name="Dawar C."/>
        </authorList>
    </citation>
    <scope>NUCLEOTIDE SEQUENCE [LARGE SCALE GENOMIC DNA]</scope>
    <source>
        <strain evidence="2">KG-16</strain>
    </source>
</reference>
<dbReference type="PATRIC" id="fig|1441730.3.peg.1187"/>
<name>A0A0V9UNU5_9NOCA</name>
<sequence>MHGSSVRRQRSDHFIYLTDTERFIFFTSIFVGVTHNSTYDNLECYLSKFGFSLFLGYSIFLEKLYPILTLRGVCSSNP</sequence>
<dbReference type="Proteomes" id="UP000053060">
    <property type="component" value="Unassembled WGS sequence"/>
</dbReference>
<evidence type="ECO:0000313" key="1">
    <source>
        <dbReference type="EMBL" id="KSZ59661.1"/>
    </source>
</evidence>
<proteinExistence type="predicted"/>
<comment type="caution">
    <text evidence="1">The sequence shown here is derived from an EMBL/GenBank/DDBJ whole genome shotgun (WGS) entry which is preliminary data.</text>
</comment>
<dbReference type="EMBL" id="AZXY01000002">
    <property type="protein sequence ID" value="KSZ59661.1"/>
    <property type="molecule type" value="Genomic_DNA"/>
</dbReference>
<accession>A0A0V9UNU5</accession>
<gene>
    <name evidence="1" type="ORF">Z045_05680</name>
</gene>
<protein>
    <submittedName>
        <fullName evidence="1">Uncharacterized protein</fullName>
    </submittedName>
</protein>